<proteinExistence type="predicted"/>
<keyword evidence="2" id="KW-1185">Reference proteome</keyword>
<evidence type="ECO:0000313" key="1">
    <source>
        <dbReference type="EMBL" id="RXK16124.1"/>
    </source>
</evidence>
<comment type="caution">
    <text evidence="1">The sequence shown here is derived from an EMBL/GenBank/DDBJ whole genome shotgun (WGS) entry which is preliminary data.</text>
</comment>
<name>A0AAX2AHB7_9BACT</name>
<dbReference type="AlphaFoldDB" id="A0AAX2AHB7"/>
<sequence length="154" mass="17811">MRIFLYCLFFVNFVFATPISLVGKKYEDLKLKQESCPIKKVSISKHKLWLGYVQFNNGVVVALSSPKYTFAYSLQNKKEDIYKVYITDYKTGKIIDSQTAFYVFGSKIMSVGGDDIIPFSKKVDAQDFLEKQSGKKIYSIDRMTANFINYLELR</sequence>
<organism evidence="1 2">
    <name type="scientific">Malaciobacter mytili LMG 24559</name>
    <dbReference type="NCBI Taxonomy" id="1032238"/>
    <lineage>
        <taxon>Bacteria</taxon>
        <taxon>Pseudomonadati</taxon>
        <taxon>Campylobacterota</taxon>
        <taxon>Epsilonproteobacteria</taxon>
        <taxon>Campylobacterales</taxon>
        <taxon>Arcobacteraceae</taxon>
        <taxon>Malaciobacter</taxon>
    </lineage>
</organism>
<dbReference type="Pfam" id="PF05573">
    <property type="entry name" value="NosL"/>
    <property type="match status" value="1"/>
</dbReference>
<dbReference type="InterPro" id="IPR008719">
    <property type="entry name" value="N2O_reductase_NosL"/>
</dbReference>
<reference evidence="1 2" key="1">
    <citation type="submission" date="2017-09" db="EMBL/GenBank/DDBJ databases">
        <title>Genomics of the genus Arcobacter.</title>
        <authorList>
            <person name="Perez-Cataluna A."/>
            <person name="Figueras M.J."/>
            <person name="Salas-Masso N."/>
        </authorList>
    </citation>
    <scope>NUCLEOTIDE SEQUENCE [LARGE SCALE GENOMIC DNA]</scope>
    <source>
        <strain evidence="1 2">CECT 7386</strain>
    </source>
</reference>
<protein>
    <recommendedName>
        <fullName evidence="3">NosL domain-containing protein</fullName>
    </recommendedName>
</protein>
<accession>A0AAX2AHB7</accession>
<evidence type="ECO:0008006" key="3">
    <source>
        <dbReference type="Google" id="ProtNLM"/>
    </source>
</evidence>
<dbReference type="PANTHER" id="PTHR41247:SF1">
    <property type="entry name" value="HTH-TYPE TRANSCRIPTIONAL REPRESSOR YCNK"/>
    <property type="match status" value="1"/>
</dbReference>
<dbReference type="EMBL" id="NXID01000014">
    <property type="protein sequence ID" value="RXK16124.1"/>
    <property type="molecule type" value="Genomic_DNA"/>
</dbReference>
<dbReference type="SUPFAM" id="SSF160387">
    <property type="entry name" value="NosL/MerB-like"/>
    <property type="match status" value="1"/>
</dbReference>
<dbReference type="RefSeq" id="WP_114842518.1">
    <property type="nucleotide sequence ID" value="NZ_CP031219.1"/>
</dbReference>
<dbReference type="Gene3D" id="3.30.70.2050">
    <property type="match status" value="1"/>
</dbReference>
<dbReference type="Proteomes" id="UP000290092">
    <property type="component" value="Unassembled WGS sequence"/>
</dbReference>
<dbReference type="PANTHER" id="PTHR41247">
    <property type="entry name" value="HTH-TYPE TRANSCRIPTIONAL REPRESSOR YCNK"/>
    <property type="match status" value="1"/>
</dbReference>
<dbReference type="KEGG" id="amyt:AMYT_2144"/>
<evidence type="ECO:0000313" key="2">
    <source>
        <dbReference type="Proteomes" id="UP000290092"/>
    </source>
</evidence>
<gene>
    <name evidence="1" type="ORF">CP985_05195</name>
</gene>